<dbReference type="GO" id="GO:0004416">
    <property type="term" value="F:hydroxyacylglutathione hydrolase activity"/>
    <property type="evidence" value="ECO:0007669"/>
    <property type="project" value="UniProtKB-EC"/>
</dbReference>
<dbReference type="EC" id="3.1.2.6" evidence="2"/>
<dbReference type="SUPFAM" id="SSF56281">
    <property type="entry name" value="Metallo-hydrolase/oxidoreductase"/>
    <property type="match status" value="1"/>
</dbReference>
<dbReference type="PANTHER" id="PTHR43705:SF1">
    <property type="entry name" value="HYDROXYACYLGLUTATHIONE HYDROLASE GLOB"/>
    <property type="match status" value="1"/>
</dbReference>
<dbReference type="Proteomes" id="UP000054529">
    <property type="component" value="Unassembled WGS sequence"/>
</dbReference>
<dbReference type="EMBL" id="AWXV01000004">
    <property type="protein sequence ID" value="KIE63857.1"/>
    <property type="molecule type" value="Genomic_DNA"/>
</dbReference>
<evidence type="ECO:0000259" key="7">
    <source>
        <dbReference type="Pfam" id="PF00753"/>
    </source>
</evidence>
<feature type="domain" description="Metallo-beta-lactamase" evidence="7">
    <location>
        <begin position="2"/>
        <end position="59"/>
    </location>
</feature>
<dbReference type="InterPro" id="IPR032282">
    <property type="entry name" value="HAGH_C"/>
</dbReference>
<keyword evidence="3" id="KW-0479">Metal-binding</keyword>
<feature type="domain" description="Hydroxyacylglutathione hydrolase C-terminal" evidence="8">
    <location>
        <begin position="60"/>
        <end position="153"/>
    </location>
</feature>
<evidence type="ECO:0000256" key="2">
    <source>
        <dbReference type="ARBA" id="ARBA00011917"/>
    </source>
</evidence>
<dbReference type="HOGENOM" id="CLU_030571_4_7_6"/>
<reference evidence="9 10" key="1">
    <citation type="journal article" date="2014" name="G3 (Bethesda)">
        <title>Genome sequence of Candidatus Riesia pediculischaeffi, endosymbiont of chimpanzee lice, and genomic comparison of recently acquired endosymbionts from human and chimpanzee lice.</title>
        <authorList>
            <person name="Boyd B.M."/>
            <person name="Allen J.M."/>
            <person name="de Crecy-Lagard V."/>
            <person name="Reed D.L."/>
        </authorList>
    </citation>
    <scope>NUCLEOTIDE SEQUENCE [LARGE SCALE GENOMIC DNA]</scope>
    <source>
        <strain evidence="9 10">PTSU</strain>
    </source>
</reference>
<gene>
    <name evidence="9" type="ORF">P689_12226</name>
</gene>
<sequence length="153" mass="17770">MPGHTSGHLLYYEKPYLFCGDTLFSGGCGKIFEGTTQQMFRSILLIKSFPQNTLICCAHEYTVKNLKFAKLLLPNDNHIKRYLDHSQKRVSKFLPTVPSTLEVEKKINIFLRCGDENIRRSLKKVGIEWRGIDSLKTGEHETFSILRKMRDRF</sequence>
<keyword evidence="4 9" id="KW-0378">Hydrolase</keyword>
<comment type="pathway">
    <text evidence="1">Secondary metabolite metabolism; methylglyoxal degradation; (R)-lactate from methylglyoxal: step 2/2.</text>
</comment>
<evidence type="ECO:0000256" key="6">
    <source>
        <dbReference type="ARBA" id="ARBA00031044"/>
    </source>
</evidence>
<evidence type="ECO:0000256" key="3">
    <source>
        <dbReference type="ARBA" id="ARBA00022723"/>
    </source>
</evidence>
<proteinExistence type="predicted"/>
<accession>A0A0C1RZX9</accession>
<dbReference type="GO" id="GO:0046872">
    <property type="term" value="F:metal ion binding"/>
    <property type="evidence" value="ECO:0007669"/>
    <property type="project" value="UniProtKB-KW"/>
</dbReference>
<evidence type="ECO:0000256" key="5">
    <source>
        <dbReference type="ARBA" id="ARBA00022833"/>
    </source>
</evidence>
<dbReference type="Gene3D" id="3.60.15.10">
    <property type="entry name" value="Ribonuclease Z/Hydroxyacylglutathione hydrolase-like"/>
    <property type="match status" value="1"/>
</dbReference>
<evidence type="ECO:0000256" key="1">
    <source>
        <dbReference type="ARBA" id="ARBA00004963"/>
    </source>
</evidence>
<evidence type="ECO:0000313" key="10">
    <source>
        <dbReference type="Proteomes" id="UP000054529"/>
    </source>
</evidence>
<evidence type="ECO:0000259" key="8">
    <source>
        <dbReference type="Pfam" id="PF16123"/>
    </source>
</evidence>
<keyword evidence="5" id="KW-0862">Zinc</keyword>
<protein>
    <recommendedName>
        <fullName evidence="2">hydroxyacylglutathione hydrolase</fullName>
        <ecNumber evidence="2">3.1.2.6</ecNumber>
    </recommendedName>
    <alternativeName>
        <fullName evidence="6">Glyoxalase II</fullName>
    </alternativeName>
</protein>
<dbReference type="InterPro" id="IPR036866">
    <property type="entry name" value="RibonucZ/Hydroxyglut_hydro"/>
</dbReference>
<dbReference type="AlphaFoldDB" id="A0A0C1RZX9"/>
<evidence type="ECO:0000256" key="4">
    <source>
        <dbReference type="ARBA" id="ARBA00022801"/>
    </source>
</evidence>
<dbReference type="InterPro" id="IPR050110">
    <property type="entry name" value="Glyoxalase_II_hydrolase"/>
</dbReference>
<dbReference type="PANTHER" id="PTHR43705">
    <property type="entry name" value="HYDROXYACYLGLUTATHIONE HYDROLASE"/>
    <property type="match status" value="1"/>
</dbReference>
<name>A0A0C1RZX9_9ENTR</name>
<comment type="caution">
    <text evidence="9">The sequence shown here is derived from an EMBL/GenBank/DDBJ whole genome shotgun (WGS) entry which is preliminary data.</text>
</comment>
<organism evidence="9 10">
    <name type="scientific">Candidatus Riesia pediculischaeffi PTSU</name>
    <dbReference type="NCBI Taxonomy" id="1401651"/>
    <lineage>
        <taxon>Bacteria</taxon>
        <taxon>Pseudomonadati</taxon>
        <taxon>Pseudomonadota</taxon>
        <taxon>Gammaproteobacteria</taxon>
        <taxon>Enterobacterales</taxon>
        <taxon>Enterobacteriaceae</taxon>
        <taxon>Candidatus Riesia</taxon>
    </lineage>
</organism>
<evidence type="ECO:0000313" key="9">
    <source>
        <dbReference type="EMBL" id="KIE63857.1"/>
    </source>
</evidence>
<dbReference type="Pfam" id="PF00753">
    <property type="entry name" value="Lactamase_B"/>
    <property type="match status" value="1"/>
</dbReference>
<dbReference type="InterPro" id="IPR001279">
    <property type="entry name" value="Metallo-B-lactamas"/>
</dbReference>
<dbReference type="PATRIC" id="fig|1401651.3.peg.292"/>
<dbReference type="Pfam" id="PF16123">
    <property type="entry name" value="HAGH_C"/>
    <property type="match status" value="1"/>
</dbReference>